<dbReference type="Proteomes" id="UP000282515">
    <property type="component" value="Unassembled WGS sequence"/>
</dbReference>
<gene>
    <name evidence="7" type="ORF">D9V41_17205</name>
</gene>
<sequence>GNGTFASMIKAAAKAGARTEWSETVWKQLAAGIRFVPGQFDDDAAWKQLAETLAELDRDQGTGGNHAFYLSIPPGLFPTVVSKIKQHGLATSTEGWRRVVIEKPF</sequence>
<keyword evidence="5" id="KW-0119">Carbohydrate metabolism</keyword>
<dbReference type="PANTHER" id="PTHR23429:SF0">
    <property type="entry name" value="GLUCOSE-6-PHOSPHATE 1-DEHYDROGENASE"/>
    <property type="match status" value="1"/>
</dbReference>
<dbReference type="GO" id="GO:0004345">
    <property type="term" value="F:glucose-6-phosphate dehydrogenase activity"/>
    <property type="evidence" value="ECO:0007669"/>
    <property type="project" value="TreeGrafter"/>
</dbReference>
<evidence type="ECO:0000256" key="5">
    <source>
        <dbReference type="ARBA" id="ARBA00023277"/>
    </source>
</evidence>
<keyword evidence="8" id="KW-1185">Reference proteome</keyword>
<keyword evidence="3" id="KW-0521">NADP</keyword>
<comment type="pathway">
    <text evidence="1">Carbohydrate degradation; pentose phosphate pathway; D-ribulose 5-phosphate from D-glucose 6-phosphate (oxidative stage): step 1/3.</text>
</comment>
<dbReference type="Pfam" id="PF00479">
    <property type="entry name" value="G6PD_N"/>
    <property type="match status" value="1"/>
</dbReference>
<evidence type="ECO:0000313" key="8">
    <source>
        <dbReference type="Proteomes" id="UP000282515"/>
    </source>
</evidence>
<feature type="non-terminal residue" evidence="7">
    <location>
        <position position="1"/>
    </location>
</feature>
<reference evidence="7 8" key="1">
    <citation type="submission" date="2018-10" db="EMBL/GenBank/DDBJ databases">
        <title>Aeromicrobium sp. 9W16Y-2 whole genome shotgun sequence.</title>
        <authorList>
            <person name="Li F."/>
        </authorList>
    </citation>
    <scope>NUCLEOTIDE SEQUENCE [LARGE SCALE GENOMIC DNA]</scope>
    <source>
        <strain evidence="7 8">9W16Y-2</strain>
    </source>
</reference>
<evidence type="ECO:0000256" key="1">
    <source>
        <dbReference type="ARBA" id="ARBA00004937"/>
    </source>
</evidence>
<comment type="caution">
    <text evidence="7">The sequence shown here is derived from an EMBL/GenBank/DDBJ whole genome shotgun (WGS) entry which is preliminary data.</text>
</comment>
<dbReference type="GO" id="GO:0050661">
    <property type="term" value="F:NADP binding"/>
    <property type="evidence" value="ECO:0007669"/>
    <property type="project" value="InterPro"/>
</dbReference>
<protein>
    <submittedName>
        <fullName evidence="7">Glucose-6-phosphate dehydrogenase</fullName>
    </submittedName>
</protein>
<evidence type="ECO:0000256" key="3">
    <source>
        <dbReference type="ARBA" id="ARBA00022857"/>
    </source>
</evidence>
<evidence type="ECO:0000256" key="4">
    <source>
        <dbReference type="ARBA" id="ARBA00023002"/>
    </source>
</evidence>
<evidence type="ECO:0000313" key="7">
    <source>
        <dbReference type="EMBL" id="RLV51370.1"/>
    </source>
</evidence>
<keyword evidence="4" id="KW-0560">Oxidoreductase</keyword>
<dbReference type="PANTHER" id="PTHR23429">
    <property type="entry name" value="GLUCOSE-6-PHOSPHATE 1-DEHYDROGENASE G6PD"/>
    <property type="match status" value="1"/>
</dbReference>
<dbReference type="SUPFAM" id="SSF51735">
    <property type="entry name" value="NAD(P)-binding Rossmann-fold domains"/>
    <property type="match status" value="1"/>
</dbReference>
<dbReference type="GO" id="GO:0006006">
    <property type="term" value="P:glucose metabolic process"/>
    <property type="evidence" value="ECO:0007669"/>
    <property type="project" value="UniProtKB-KW"/>
</dbReference>
<dbReference type="GO" id="GO:0009051">
    <property type="term" value="P:pentose-phosphate shunt, oxidative branch"/>
    <property type="evidence" value="ECO:0007669"/>
    <property type="project" value="TreeGrafter"/>
</dbReference>
<dbReference type="InterPro" id="IPR001282">
    <property type="entry name" value="G6P_DH"/>
</dbReference>
<dbReference type="GO" id="GO:0005829">
    <property type="term" value="C:cytosol"/>
    <property type="evidence" value="ECO:0007669"/>
    <property type="project" value="TreeGrafter"/>
</dbReference>
<feature type="domain" description="Glucose-6-phosphate dehydrogenase NAD-binding" evidence="6">
    <location>
        <begin position="5"/>
        <end position="105"/>
    </location>
</feature>
<dbReference type="InterPro" id="IPR022674">
    <property type="entry name" value="G6P_DH_NAD-bd"/>
</dbReference>
<feature type="non-terminal residue" evidence="7">
    <location>
        <position position="105"/>
    </location>
</feature>
<accession>A0A3L8P7G2</accession>
<dbReference type="InterPro" id="IPR036291">
    <property type="entry name" value="NAD(P)-bd_dom_sf"/>
</dbReference>
<organism evidence="7 8">
    <name type="scientific">Aeromicrobium phragmitis</name>
    <dbReference type="NCBI Taxonomy" id="2478914"/>
    <lineage>
        <taxon>Bacteria</taxon>
        <taxon>Bacillati</taxon>
        <taxon>Actinomycetota</taxon>
        <taxon>Actinomycetes</taxon>
        <taxon>Propionibacteriales</taxon>
        <taxon>Nocardioidaceae</taxon>
        <taxon>Aeromicrobium</taxon>
    </lineage>
</organism>
<dbReference type="AlphaFoldDB" id="A0A3L8P7G2"/>
<dbReference type="Gene3D" id="3.40.50.720">
    <property type="entry name" value="NAD(P)-binding Rossmann-like Domain"/>
    <property type="match status" value="1"/>
</dbReference>
<evidence type="ECO:0000256" key="2">
    <source>
        <dbReference type="ARBA" id="ARBA00022526"/>
    </source>
</evidence>
<keyword evidence="2" id="KW-0313">Glucose metabolism</keyword>
<proteinExistence type="predicted"/>
<dbReference type="EMBL" id="RDBF01000251">
    <property type="protein sequence ID" value="RLV51370.1"/>
    <property type="molecule type" value="Genomic_DNA"/>
</dbReference>
<name>A0A3L8P7G2_9ACTN</name>
<evidence type="ECO:0000259" key="6">
    <source>
        <dbReference type="Pfam" id="PF00479"/>
    </source>
</evidence>